<proteinExistence type="predicted"/>
<name>A0A5J5K8H4_9ACTN</name>
<evidence type="ECO:0000259" key="2">
    <source>
        <dbReference type="Pfam" id="PF07883"/>
    </source>
</evidence>
<feature type="compositionally biased region" description="Basic and acidic residues" evidence="1">
    <location>
        <begin position="10"/>
        <end position="22"/>
    </location>
</feature>
<dbReference type="Pfam" id="PF07883">
    <property type="entry name" value="Cupin_2"/>
    <property type="match status" value="1"/>
</dbReference>
<feature type="region of interest" description="Disordered" evidence="1">
    <location>
        <begin position="1"/>
        <end position="30"/>
    </location>
</feature>
<dbReference type="InterPro" id="IPR013096">
    <property type="entry name" value="Cupin_2"/>
</dbReference>
<sequence length="167" mass="18173">MAGVVPPDAGCDRDAGRAEARLRQGATGPRRRECAMRFVRESDMKATRPGPDRFTDGVWEAEALETVRPDGLSAQRFSYAPRARSGWHTHDGEQALHVLSGRGVVVRWGETEGTPIGPGDWVHVQPGEKHWHGAAADDMLVHIAVTASGKTHWHGPVTDEEYHAGLG</sequence>
<feature type="domain" description="Cupin type-2" evidence="2">
    <location>
        <begin position="77"/>
        <end position="141"/>
    </location>
</feature>
<protein>
    <submittedName>
        <fullName evidence="3">Cupin domain-containing protein</fullName>
    </submittedName>
</protein>
<dbReference type="SUPFAM" id="SSF51182">
    <property type="entry name" value="RmlC-like cupins"/>
    <property type="match status" value="1"/>
</dbReference>
<dbReference type="Proteomes" id="UP000327011">
    <property type="component" value="Unassembled WGS sequence"/>
</dbReference>
<keyword evidence="4" id="KW-1185">Reference proteome</keyword>
<dbReference type="InterPro" id="IPR011051">
    <property type="entry name" value="RmlC_Cupin_sf"/>
</dbReference>
<dbReference type="InterPro" id="IPR014710">
    <property type="entry name" value="RmlC-like_jellyroll"/>
</dbReference>
<reference evidence="3 4" key="1">
    <citation type="submission" date="2019-09" db="EMBL/GenBank/DDBJ databases">
        <title>Screening of Novel Bioactive Compounds from Soil-Associated.</title>
        <authorList>
            <person name="Gong X."/>
        </authorList>
    </citation>
    <scope>NUCLEOTIDE SEQUENCE [LARGE SCALE GENOMIC DNA]</scope>
    <source>
        <strain evidence="3 4">Gxj-6</strain>
    </source>
</reference>
<dbReference type="Gene3D" id="2.60.120.10">
    <property type="entry name" value="Jelly Rolls"/>
    <property type="match status" value="1"/>
</dbReference>
<dbReference type="AlphaFoldDB" id="A0A5J5K8H4"/>
<dbReference type="PANTHER" id="PTHR43698:SF1">
    <property type="entry name" value="BLL4564 PROTEIN"/>
    <property type="match status" value="1"/>
</dbReference>
<accession>A0A5J5K8H4</accession>
<comment type="caution">
    <text evidence="3">The sequence shown here is derived from an EMBL/GenBank/DDBJ whole genome shotgun (WGS) entry which is preliminary data.</text>
</comment>
<dbReference type="PANTHER" id="PTHR43698">
    <property type="entry name" value="RIBD C-TERMINAL DOMAIN CONTAINING PROTEIN"/>
    <property type="match status" value="1"/>
</dbReference>
<gene>
    <name evidence="3" type="ORF">F5972_06660</name>
</gene>
<evidence type="ECO:0000313" key="3">
    <source>
        <dbReference type="EMBL" id="KAA9380776.1"/>
    </source>
</evidence>
<dbReference type="EMBL" id="VYTZ01000002">
    <property type="protein sequence ID" value="KAA9380776.1"/>
    <property type="molecule type" value="Genomic_DNA"/>
</dbReference>
<evidence type="ECO:0000256" key="1">
    <source>
        <dbReference type="SAM" id="MobiDB-lite"/>
    </source>
</evidence>
<organism evidence="3 4">
    <name type="scientific">Microbispora cellulosiformans</name>
    <dbReference type="NCBI Taxonomy" id="2614688"/>
    <lineage>
        <taxon>Bacteria</taxon>
        <taxon>Bacillati</taxon>
        <taxon>Actinomycetota</taxon>
        <taxon>Actinomycetes</taxon>
        <taxon>Streptosporangiales</taxon>
        <taxon>Streptosporangiaceae</taxon>
        <taxon>Microbispora</taxon>
    </lineage>
</organism>
<evidence type="ECO:0000313" key="4">
    <source>
        <dbReference type="Proteomes" id="UP000327011"/>
    </source>
</evidence>